<dbReference type="EMBL" id="CP018866">
    <property type="protein sequence ID" value="AST90409.1"/>
    <property type="molecule type" value="Genomic_DNA"/>
</dbReference>
<protein>
    <submittedName>
        <fullName evidence="2">Uncharacterized protein</fullName>
    </submittedName>
</protein>
<reference evidence="2 3" key="1">
    <citation type="submission" date="2016-12" db="EMBL/GenBank/DDBJ databases">
        <title>The whole genome sequencing and assembly of Bacillus cohnii DSM 6307T strain.</title>
        <authorList>
            <person name="Lee Y.-J."/>
            <person name="Yi H."/>
            <person name="Bahn Y.-S."/>
            <person name="Kim J.F."/>
            <person name="Lee D.-W."/>
        </authorList>
    </citation>
    <scope>NUCLEOTIDE SEQUENCE [LARGE SCALE GENOMIC DNA]</scope>
    <source>
        <strain evidence="2 3">DSM 6307</strain>
    </source>
</reference>
<feature type="transmembrane region" description="Helical" evidence="1">
    <location>
        <begin position="36"/>
        <end position="55"/>
    </location>
</feature>
<name>A0A223KLM7_9BACI</name>
<dbReference type="AlphaFoldDB" id="A0A223KLM7"/>
<evidence type="ECO:0000313" key="2">
    <source>
        <dbReference type="EMBL" id="AST90409.1"/>
    </source>
</evidence>
<dbReference type="KEGG" id="bcoh:BC6307_03540"/>
<dbReference type="Proteomes" id="UP000215224">
    <property type="component" value="Chromosome"/>
</dbReference>
<evidence type="ECO:0000313" key="3">
    <source>
        <dbReference type="Proteomes" id="UP000215224"/>
    </source>
</evidence>
<dbReference type="RefSeq" id="WP_066416684.1">
    <property type="nucleotide sequence ID" value="NZ_CP018866.1"/>
</dbReference>
<dbReference type="STRING" id="1314751.GCA_001591425_02541"/>
<keyword evidence="1" id="KW-0472">Membrane</keyword>
<keyword evidence="1" id="KW-1133">Transmembrane helix</keyword>
<accession>A0A223KLM7</accession>
<organism evidence="2 3">
    <name type="scientific">Sutcliffiella cohnii</name>
    <dbReference type="NCBI Taxonomy" id="33932"/>
    <lineage>
        <taxon>Bacteria</taxon>
        <taxon>Bacillati</taxon>
        <taxon>Bacillota</taxon>
        <taxon>Bacilli</taxon>
        <taxon>Bacillales</taxon>
        <taxon>Bacillaceae</taxon>
        <taxon>Sutcliffiella</taxon>
    </lineage>
</organism>
<proteinExistence type="predicted"/>
<gene>
    <name evidence="2" type="ORF">BC6307_03540</name>
</gene>
<evidence type="ECO:0000256" key="1">
    <source>
        <dbReference type="SAM" id="Phobius"/>
    </source>
</evidence>
<keyword evidence="1" id="KW-0812">Transmembrane</keyword>
<keyword evidence="3" id="KW-1185">Reference proteome</keyword>
<sequence length="64" mass="7470">MGKKLCWVIIVLTIAVNVVSLHFTIESYYGKHYEHVYLFTGIACVSIIVAIITFFRWKKLEYAE</sequence>